<protein>
    <recommendedName>
        <fullName evidence="1">Dolichyl-diphosphooligosaccharide--protein glycosyltransferase subunit 2</fullName>
    </recommendedName>
    <alternativeName>
        <fullName evidence="1">Ribophorin-2</fullName>
    </alternativeName>
</protein>
<sequence length="126" mass="13804">MFLCINASAAFLLILLSLSGFSDGATTTTSFLSSSEKSRLHDVFRSALDPFSDLGAAYYAVFGLKLQGASVPQNDNTFCQSILEKMKKDNYESVFYSSGLWKGTGCKGQLDNKAHIRQLAEDLKQD</sequence>
<comment type="subunit">
    <text evidence="1">Component of the oligosaccharyltransferase (OST) complex.</text>
</comment>
<dbReference type="Pfam" id="PF05817">
    <property type="entry name" value="Ribophorin_II"/>
    <property type="match status" value="1"/>
</dbReference>
<dbReference type="InterPro" id="IPR055373">
    <property type="entry name" value="Ribophorin_II_N"/>
</dbReference>
<feature type="domain" description="Ribophorin II N-terminal" evidence="2">
    <location>
        <begin position="32"/>
        <end position="125"/>
    </location>
</feature>
<dbReference type="EMBL" id="GECU01037449">
    <property type="protein sequence ID" value="JAS70257.1"/>
    <property type="molecule type" value="Transcribed_RNA"/>
</dbReference>
<evidence type="ECO:0000259" key="2">
    <source>
        <dbReference type="Pfam" id="PF05817"/>
    </source>
</evidence>
<accession>A0A1B6H6D3</accession>
<keyword evidence="1" id="KW-0256">Endoplasmic reticulum</keyword>
<evidence type="ECO:0000256" key="1">
    <source>
        <dbReference type="RuleBase" id="RU366029"/>
    </source>
</evidence>
<comment type="similarity">
    <text evidence="1">Belongs to the SWP1 family.</text>
</comment>
<name>A0A1B6H6D3_9HEMI</name>
<reference evidence="3" key="1">
    <citation type="submission" date="2015-11" db="EMBL/GenBank/DDBJ databases">
        <title>De novo transcriptome assembly of four potential Pierce s Disease insect vectors from Arizona vineyards.</title>
        <authorList>
            <person name="Tassone E.E."/>
        </authorList>
    </citation>
    <scope>NUCLEOTIDE SEQUENCE</scope>
</reference>
<comment type="pathway">
    <text evidence="1">Protein modification; protein glycosylation.</text>
</comment>
<feature type="chain" id="PRO_5019619643" description="Dolichyl-diphosphooligosaccharide--protein glycosyltransferase subunit 2" evidence="1">
    <location>
        <begin position="25"/>
        <end position="126"/>
    </location>
</feature>
<dbReference type="GO" id="GO:0006487">
    <property type="term" value="P:protein N-linked glycosylation"/>
    <property type="evidence" value="ECO:0007669"/>
    <property type="project" value="UniProtKB-UniRule"/>
</dbReference>
<dbReference type="GO" id="GO:0008250">
    <property type="term" value="C:oligosaccharyltransferase complex"/>
    <property type="evidence" value="ECO:0007669"/>
    <property type="project" value="UniProtKB-UniRule"/>
</dbReference>
<gene>
    <name evidence="3" type="ORF">g.47709</name>
</gene>
<feature type="non-terminal residue" evidence="3">
    <location>
        <position position="126"/>
    </location>
</feature>
<dbReference type="UniPathway" id="UPA00378"/>
<comment type="subcellular location">
    <subcellularLocation>
        <location evidence="1">Endoplasmic reticulum membrane</location>
        <topology evidence="1">Multi-pass membrane protein</topology>
    </subcellularLocation>
</comment>
<proteinExistence type="inferred from homology"/>
<dbReference type="AlphaFoldDB" id="A0A1B6H6D3"/>
<organism evidence="3">
    <name type="scientific">Homalodisca liturata</name>
    <dbReference type="NCBI Taxonomy" id="320908"/>
    <lineage>
        <taxon>Eukaryota</taxon>
        <taxon>Metazoa</taxon>
        <taxon>Ecdysozoa</taxon>
        <taxon>Arthropoda</taxon>
        <taxon>Hexapoda</taxon>
        <taxon>Insecta</taxon>
        <taxon>Pterygota</taxon>
        <taxon>Neoptera</taxon>
        <taxon>Paraneoptera</taxon>
        <taxon>Hemiptera</taxon>
        <taxon>Auchenorrhyncha</taxon>
        <taxon>Membracoidea</taxon>
        <taxon>Cicadellidae</taxon>
        <taxon>Cicadellinae</taxon>
        <taxon>Proconiini</taxon>
        <taxon>Homalodisca</taxon>
    </lineage>
</organism>
<keyword evidence="1" id="KW-0732">Signal</keyword>
<evidence type="ECO:0000313" key="3">
    <source>
        <dbReference type="EMBL" id="JAS70257.1"/>
    </source>
</evidence>
<comment type="function">
    <text evidence="1">Subunit of the oligosaccharyl transferase (OST) complex that catalyzes the initial transfer of a defined glycan (Glc(3)Man(9)GlcNAc(2) in eukaryotes) from the lipid carrier dolichol-pyrophosphate to an asparagine residue within an Asn-X-Ser/Thr consensus motif in nascent polypeptide chains, the first step in protein N-glycosylation. N-glycosylation occurs cotranslationally and the complex associates with the Sec61 complex at the channel-forming translocon complex that mediates protein translocation across the endoplasmic reticulum (ER). All subunits are required for a maximal enzyme activity.</text>
</comment>
<feature type="signal peptide" evidence="1">
    <location>
        <begin position="1"/>
        <end position="24"/>
    </location>
</feature>